<dbReference type="EMBL" id="JAAAUY010001057">
    <property type="protein sequence ID" value="KAF9324621.1"/>
    <property type="molecule type" value="Genomic_DNA"/>
</dbReference>
<evidence type="ECO:0000313" key="3">
    <source>
        <dbReference type="EMBL" id="KAF9324621.1"/>
    </source>
</evidence>
<organism evidence="3 4">
    <name type="scientific">Podila minutissima</name>
    <dbReference type="NCBI Taxonomy" id="64525"/>
    <lineage>
        <taxon>Eukaryota</taxon>
        <taxon>Fungi</taxon>
        <taxon>Fungi incertae sedis</taxon>
        <taxon>Mucoromycota</taxon>
        <taxon>Mortierellomycotina</taxon>
        <taxon>Mortierellomycetes</taxon>
        <taxon>Mortierellales</taxon>
        <taxon>Mortierellaceae</taxon>
        <taxon>Podila</taxon>
    </lineage>
</organism>
<feature type="region of interest" description="Disordered" evidence="1">
    <location>
        <begin position="447"/>
        <end position="664"/>
    </location>
</feature>
<feature type="region of interest" description="Disordered" evidence="1">
    <location>
        <begin position="773"/>
        <end position="796"/>
    </location>
</feature>
<accession>A0A9P5VHB4</accession>
<feature type="compositionally biased region" description="Low complexity" evidence="1">
    <location>
        <begin position="204"/>
        <end position="225"/>
    </location>
</feature>
<feature type="compositionally biased region" description="Basic and acidic residues" evidence="1">
    <location>
        <begin position="550"/>
        <end position="564"/>
    </location>
</feature>
<name>A0A9P5VHB4_9FUNG</name>
<feature type="compositionally biased region" description="Low complexity" evidence="1">
    <location>
        <begin position="379"/>
        <end position="396"/>
    </location>
</feature>
<comment type="caution">
    <text evidence="3">The sequence shown here is derived from an EMBL/GenBank/DDBJ whole genome shotgun (WGS) entry which is preliminary data.</text>
</comment>
<dbReference type="InterPro" id="IPR011993">
    <property type="entry name" value="PH-like_dom_sf"/>
</dbReference>
<feature type="compositionally biased region" description="Polar residues" evidence="1">
    <location>
        <begin position="473"/>
        <end position="488"/>
    </location>
</feature>
<dbReference type="SMART" id="SM00233">
    <property type="entry name" value="PH"/>
    <property type="match status" value="1"/>
</dbReference>
<protein>
    <recommendedName>
        <fullName evidence="2">PH domain-containing protein</fullName>
    </recommendedName>
</protein>
<evidence type="ECO:0000256" key="1">
    <source>
        <dbReference type="SAM" id="MobiDB-lite"/>
    </source>
</evidence>
<keyword evidence="4" id="KW-1185">Reference proteome</keyword>
<feature type="compositionally biased region" description="Polar residues" evidence="1">
    <location>
        <begin position="256"/>
        <end position="271"/>
    </location>
</feature>
<sequence>MPKQWKRRYFILHQRSLHCFKSSDPQHPLLESIALCADTIICVTDIFSGKRYCLQITCPGEKNWYVLADSAAEMSGWLKELKGTVLQFRTNIDSRPATLYSESSEISDRSASTTATTNRAAAIPVPAIPSQYDYSDHARSYSGSSPYSTATLMSSTSKAHNGVNAHLHELYQGSNMMSSLNPPPRATSPKLTAAAPVFNSKIAPGSSSHSGYHQQQPPLPTQKQPEPTRRRNSSLSHAPPDYSSFGSVMERAEALSTAQKSTPTSSWTIPTKSEKIDTHATVPKSKRDSTVSSLASHRVSVLIDRPEAMITLPHRSSQRLMGSPSRPMSPVSSRPMSSNGNRTSPRSSLVISPPPRSIHRPTSVSVRNSTQIFPPSSQLITLGLSSSSPLTSSPPKASLPPTPEPSTDQETPGSLSRITSLRVQPRNPGMSRHNVIEVINNAAPVGSGSLQERVQRNSSRSSILKMASPTGPAFNSTANSNRPLSPTPSLADAPTLPLPEPPRSESNSPNKASRHSVSLSTDSGVGLTRRSSSMVPRHQATDLSAPVRSRARERSLSEESDKGSRSLAELQMAFKTKATTPSPRLSAILTSTTSTDKSQEDTRKSGSGYKQMSLPVHANYILPVPPTGQQPPQPNSDASRSASKQMPSASKTLRPISSNSGGVASLGGAVARRPSLANRDPVVAARLSALIAEPPTAAVPLPPVSASGPISVGVGSGLPAPPTKAPPKKPSGVIFDIQGTNKKGFEIIIEEEEDDEEEDEDDVEFTPLDIEGLSIGTNEHHDNETATMTDADTAASSLSLTRPEYYATKERKVVEYIFPSEAFSS</sequence>
<gene>
    <name evidence="3" type="ORF">BG006_000363</name>
</gene>
<feature type="compositionally biased region" description="Pro residues" evidence="1">
    <location>
        <begin position="623"/>
        <end position="634"/>
    </location>
</feature>
<dbReference type="SUPFAM" id="SSF50729">
    <property type="entry name" value="PH domain-like"/>
    <property type="match status" value="1"/>
</dbReference>
<feature type="compositionally biased region" description="Polar residues" evidence="1">
    <location>
        <begin position="635"/>
        <end position="651"/>
    </location>
</feature>
<feature type="region of interest" description="Disordered" evidence="1">
    <location>
        <begin position="312"/>
        <end position="417"/>
    </location>
</feature>
<dbReference type="InterPro" id="IPR001849">
    <property type="entry name" value="PH_domain"/>
</dbReference>
<evidence type="ECO:0000313" key="4">
    <source>
        <dbReference type="Proteomes" id="UP000696485"/>
    </source>
</evidence>
<dbReference type="Proteomes" id="UP000696485">
    <property type="component" value="Unassembled WGS sequence"/>
</dbReference>
<dbReference type="PROSITE" id="PS50003">
    <property type="entry name" value="PH_DOMAIN"/>
    <property type="match status" value="1"/>
</dbReference>
<feature type="compositionally biased region" description="Polar residues" evidence="1">
    <location>
        <begin position="408"/>
        <end position="417"/>
    </location>
</feature>
<proteinExistence type="predicted"/>
<evidence type="ECO:0000259" key="2">
    <source>
        <dbReference type="PROSITE" id="PS50003"/>
    </source>
</evidence>
<dbReference type="Pfam" id="PF00169">
    <property type="entry name" value="PH"/>
    <property type="match status" value="1"/>
</dbReference>
<feature type="compositionally biased region" description="Polar residues" evidence="1">
    <location>
        <begin position="360"/>
        <end position="378"/>
    </location>
</feature>
<feature type="compositionally biased region" description="Low complexity" evidence="1">
    <location>
        <begin position="785"/>
        <end position="796"/>
    </location>
</feature>
<dbReference type="CDD" id="cd00821">
    <property type="entry name" value="PH"/>
    <property type="match status" value="1"/>
</dbReference>
<feature type="compositionally biased region" description="Polar residues" evidence="1">
    <location>
        <begin position="577"/>
        <end position="596"/>
    </location>
</feature>
<reference evidence="3" key="1">
    <citation type="journal article" date="2020" name="Fungal Divers.">
        <title>Resolving the Mortierellaceae phylogeny through synthesis of multi-gene phylogenetics and phylogenomics.</title>
        <authorList>
            <person name="Vandepol N."/>
            <person name="Liber J."/>
            <person name="Desiro A."/>
            <person name="Na H."/>
            <person name="Kennedy M."/>
            <person name="Barry K."/>
            <person name="Grigoriev I.V."/>
            <person name="Miller A.N."/>
            <person name="O'Donnell K."/>
            <person name="Stajich J.E."/>
            <person name="Bonito G."/>
        </authorList>
    </citation>
    <scope>NUCLEOTIDE SEQUENCE</scope>
    <source>
        <strain evidence="3">NVP1</strain>
    </source>
</reference>
<feature type="compositionally biased region" description="Polar residues" evidence="1">
    <location>
        <begin position="515"/>
        <end position="534"/>
    </location>
</feature>
<feature type="compositionally biased region" description="Polar residues" evidence="1">
    <location>
        <begin position="448"/>
        <end position="462"/>
    </location>
</feature>
<feature type="region of interest" description="Disordered" evidence="1">
    <location>
        <begin position="200"/>
        <end position="291"/>
    </location>
</feature>
<dbReference type="AlphaFoldDB" id="A0A9P5VHB4"/>
<feature type="compositionally biased region" description="Polar residues" evidence="1">
    <location>
        <begin position="339"/>
        <end position="350"/>
    </location>
</feature>
<feature type="compositionally biased region" description="Low complexity" evidence="1">
    <location>
        <begin position="323"/>
        <end position="338"/>
    </location>
</feature>
<feature type="domain" description="PH" evidence="2">
    <location>
        <begin position="1"/>
        <end position="86"/>
    </location>
</feature>
<dbReference type="Gene3D" id="2.30.29.30">
    <property type="entry name" value="Pleckstrin-homology domain (PH domain)/Phosphotyrosine-binding domain (PTB)"/>
    <property type="match status" value="1"/>
</dbReference>